<dbReference type="PANTHER" id="PTHR36842">
    <property type="entry name" value="PROTEIN TOLB HOMOLOG"/>
    <property type="match status" value="1"/>
</dbReference>
<dbReference type="Gene3D" id="2.120.10.30">
    <property type="entry name" value="TolB, C-terminal domain"/>
    <property type="match status" value="2"/>
</dbReference>
<proteinExistence type="inferred from homology"/>
<evidence type="ECO:0000256" key="1">
    <source>
        <dbReference type="ARBA" id="ARBA00009820"/>
    </source>
</evidence>
<evidence type="ECO:0000256" key="3">
    <source>
        <dbReference type="SAM" id="SignalP"/>
    </source>
</evidence>
<comment type="similarity">
    <text evidence="1">Belongs to the TolB family.</text>
</comment>
<dbReference type="InterPro" id="IPR011659">
    <property type="entry name" value="WD40"/>
</dbReference>
<reference evidence="4 5" key="1">
    <citation type="submission" date="2024-09" db="EMBL/GenBank/DDBJ databases">
        <authorList>
            <person name="Sun Q."/>
            <person name="Mori K."/>
        </authorList>
    </citation>
    <scope>NUCLEOTIDE SEQUENCE [LARGE SCALE GENOMIC DNA]</scope>
    <source>
        <strain evidence="4 5">TBRC 1432</strain>
    </source>
</reference>
<evidence type="ECO:0000313" key="5">
    <source>
        <dbReference type="Proteomes" id="UP001589810"/>
    </source>
</evidence>
<evidence type="ECO:0000313" key="4">
    <source>
        <dbReference type="EMBL" id="MFC0542323.1"/>
    </source>
</evidence>
<keyword evidence="5" id="KW-1185">Reference proteome</keyword>
<accession>A0ABV6MPT0</accession>
<gene>
    <name evidence="4" type="ORF">ACFFH7_12575</name>
</gene>
<dbReference type="Pfam" id="PF07676">
    <property type="entry name" value="PD40"/>
    <property type="match status" value="5"/>
</dbReference>
<dbReference type="RefSeq" id="WP_273942857.1">
    <property type="nucleotide sequence ID" value="NZ_CP097263.1"/>
</dbReference>
<keyword evidence="3" id="KW-0732">Signal</keyword>
<feature type="signal peptide" evidence="3">
    <location>
        <begin position="1"/>
        <end position="21"/>
    </location>
</feature>
<sequence length="431" mass="45100">MRRILTVLAGIALVPAGIAHADTATTLVSGKVDGGPSAGISGAPSISGDGRYVAFSSSADDLVPGDTNQAADVFVRDRRTGAITRVSVDSAGVPGNGPSGPTSISGDGRYVVFASDATNLVAGDTNKASDIFRHDMTTGATTRITVNLFGEQADSDSFHPVISADGQHIAYDSYAGNLVPQDTNGTHDVFEYDVADGHTDRVSVDPYGRQGNGMSYLPSISADGRYVAFSSFASNITLYADTNHADDVFVHDQLFGYTDQVSIDVAGNGGNSASRYGAISADGRYVVFHSYASNLVPGDTNNRDDLFVRDRWRNAVTRIDVGPNGEQLAGGTSPDVWPSMSADGRYIAYESGADGLVPGDYNGVWDIFVHDQVAGRTSLASVAGDGSQGDDHSRRPSLSADGRHVAFTSYAGNFVPGTSPRSSNVYVRDLG</sequence>
<dbReference type="Proteomes" id="UP001589810">
    <property type="component" value="Unassembled WGS sequence"/>
</dbReference>
<dbReference type="SUPFAM" id="SSF82171">
    <property type="entry name" value="DPP6 N-terminal domain-like"/>
    <property type="match status" value="1"/>
</dbReference>
<organism evidence="4 5">
    <name type="scientific">Kutzneria chonburiensis</name>
    <dbReference type="NCBI Taxonomy" id="1483604"/>
    <lineage>
        <taxon>Bacteria</taxon>
        <taxon>Bacillati</taxon>
        <taxon>Actinomycetota</taxon>
        <taxon>Actinomycetes</taxon>
        <taxon>Pseudonocardiales</taxon>
        <taxon>Pseudonocardiaceae</taxon>
        <taxon>Kutzneria</taxon>
    </lineage>
</organism>
<comment type="caution">
    <text evidence="4">The sequence shown here is derived from an EMBL/GenBank/DDBJ whole genome shotgun (WGS) entry which is preliminary data.</text>
</comment>
<protein>
    <submittedName>
        <fullName evidence="4">TolB family protein</fullName>
    </submittedName>
</protein>
<dbReference type="EMBL" id="JBHLUD010000003">
    <property type="protein sequence ID" value="MFC0542323.1"/>
    <property type="molecule type" value="Genomic_DNA"/>
</dbReference>
<dbReference type="InterPro" id="IPR011042">
    <property type="entry name" value="6-blade_b-propeller_TolB-like"/>
</dbReference>
<feature type="chain" id="PRO_5047341566" evidence="3">
    <location>
        <begin position="22"/>
        <end position="431"/>
    </location>
</feature>
<name>A0ABV6MPT0_9PSEU</name>
<feature type="region of interest" description="Disordered" evidence="2">
    <location>
        <begin position="380"/>
        <end position="399"/>
    </location>
</feature>
<evidence type="ECO:0000256" key="2">
    <source>
        <dbReference type="SAM" id="MobiDB-lite"/>
    </source>
</evidence>